<dbReference type="Proteomes" id="UP000324974">
    <property type="component" value="Chromosome"/>
</dbReference>
<keyword evidence="3" id="KW-1185">Reference proteome</keyword>
<dbReference type="AlphaFoldDB" id="A0A5C1AQB9"/>
<dbReference type="EMBL" id="CP042425">
    <property type="protein sequence ID" value="QEL19952.1"/>
    <property type="molecule type" value="Genomic_DNA"/>
</dbReference>
<sequence length="141" mass="15487">MKPSELAFRIRVALTTATFMALAYFWYSQTATPLRMPTPPTYSAFEVALHGEWIAIRNAGDEVLTSCEIEFGAGLDSPGGATYRGRRYYPRWSPGEAQEIGISTSYSPMDVLSVRFTGSASSPEKGAGYWRLEFPVSKIGG</sequence>
<feature type="transmembrane region" description="Helical" evidence="1">
    <location>
        <begin position="6"/>
        <end position="27"/>
    </location>
</feature>
<proteinExistence type="predicted"/>
<keyword evidence="1" id="KW-0812">Transmembrane</keyword>
<keyword evidence="1" id="KW-1133">Transmembrane helix</keyword>
<dbReference type="RefSeq" id="WP_149114291.1">
    <property type="nucleotide sequence ID" value="NZ_CP042425.1"/>
</dbReference>
<evidence type="ECO:0000256" key="1">
    <source>
        <dbReference type="SAM" id="Phobius"/>
    </source>
</evidence>
<dbReference type="KEGG" id="lrs:PX52LOC_07035"/>
<name>A0A5C1AQB9_9BACT</name>
<keyword evidence="1" id="KW-0472">Membrane</keyword>
<gene>
    <name evidence="2" type="ORF">PX52LOC_07035</name>
</gene>
<evidence type="ECO:0000313" key="2">
    <source>
        <dbReference type="EMBL" id="QEL19952.1"/>
    </source>
</evidence>
<reference evidence="3" key="1">
    <citation type="submission" date="2019-08" db="EMBL/GenBank/DDBJ databases">
        <title>Limnoglobus roseus gen. nov., sp. nov., a novel freshwater planctomycete with a giant genome from the family Gemmataceae.</title>
        <authorList>
            <person name="Kulichevskaya I.S."/>
            <person name="Naumoff D.G."/>
            <person name="Miroshnikov K."/>
            <person name="Ivanova A."/>
            <person name="Philippov D.A."/>
            <person name="Hakobyan A."/>
            <person name="Rijpstra I.C."/>
            <person name="Sinninghe Damste J.S."/>
            <person name="Liesack W."/>
            <person name="Dedysh S.N."/>
        </authorList>
    </citation>
    <scope>NUCLEOTIDE SEQUENCE [LARGE SCALE GENOMIC DNA]</scope>
    <source>
        <strain evidence="3">PX52</strain>
    </source>
</reference>
<evidence type="ECO:0000313" key="3">
    <source>
        <dbReference type="Proteomes" id="UP000324974"/>
    </source>
</evidence>
<protein>
    <submittedName>
        <fullName evidence="2">Uncharacterized protein</fullName>
    </submittedName>
</protein>
<accession>A0A5C1AQB9</accession>
<organism evidence="2 3">
    <name type="scientific">Limnoglobus roseus</name>
    <dbReference type="NCBI Taxonomy" id="2598579"/>
    <lineage>
        <taxon>Bacteria</taxon>
        <taxon>Pseudomonadati</taxon>
        <taxon>Planctomycetota</taxon>
        <taxon>Planctomycetia</taxon>
        <taxon>Gemmatales</taxon>
        <taxon>Gemmataceae</taxon>
        <taxon>Limnoglobus</taxon>
    </lineage>
</organism>